<feature type="transmembrane region" description="Helical" evidence="2">
    <location>
        <begin position="34"/>
        <end position="59"/>
    </location>
</feature>
<feature type="transmembrane region" description="Helical" evidence="2">
    <location>
        <begin position="65"/>
        <end position="85"/>
    </location>
</feature>
<dbReference type="RefSeq" id="WP_081802267.1">
    <property type="nucleotide sequence ID" value="NZ_AXCW01000018.1"/>
</dbReference>
<keyword evidence="2" id="KW-1133">Transmembrane helix</keyword>
<evidence type="ECO:0000313" key="3">
    <source>
        <dbReference type="EMBL" id="EYR64774.1"/>
    </source>
</evidence>
<organism evidence="3 4">
    <name type="scientific">Actinotalea ferrariae CF5-4</name>
    <dbReference type="NCBI Taxonomy" id="948458"/>
    <lineage>
        <taxon>Bacteria</taxon>
        <taxon>Bacillati</taxon>
        <taxon>Actinomycetota</taxon>
        <taxon>Actinomycetes</taxon>
        <taxon>Micrococcales</taxon>
        <taxon>Cellulomonadaceae</taxon>
        <taxon>Actinotalea</taxon>
    </lineage>
</organism>
<feature type="region of interest" description="Disordered" evidence="1">
    <location>
        <begin position="116"/>
        <end position="159"/>
    </location>
</feature>
<dbReference type="AlphaFoldDB" id="A0A021VUB0"/>
<name>A0A021VUB0_9CELL</name>
<comment type="caution">
    <text evidence="3">The sequence shown here is derived from an EMBL/GenBank/DDBJ whole genome shotgun (WGS) entry which is preliminary data.</text>
</comment>
<accession>A0A021VUB0</accession>
<protein>
    <recommendedName>
        <fullName evidence="5">DUF2304 domain-containing protein</fullName>
    </recommendedName>
</protein>
<keyword evidence="2" id="KW-0812">Transmembrane</keyword>
<sequence length="159" mass="17119">MTGYVFATVACILVTAAVLGLLRTRRIREKYAGIWIALAAVNILFVVFPGLAVVLARLVGVATPVNLLFALAFIVLLVVCIHLSTELSRVEDQTRTLTEEIALVRLDLWELEDRLRPQPRPRDGGPADASLPSLPADRPVPAAPPRPVGDVGGTVRPPS</sequence>
<dbReference type="OrthoDB" id="3261168at2"/>
<gene>
    <name evidence="3" type="ORF">N866_05190</name>
</gene>
<dbReference type="Proteomes" id="UP000019753">
    <property type="component" value="Unassembled WGS sequence"/>
</dbReference>
<evidence type="ECO:0008006" key="5">
    <source>
        <dbReference type="Google" id="ProtNLM"/>
    </source>
</evidence>
<keyword evidence="4" id="KW-1185">Reference proteome</keyword>
<dbReference type="EMBL" id="AXCW01000018">
    <property type="protein sequence ID" value="EYR64774.1"/>
    <property type="molecule type" value="Genomic_DNA"/>
</dbReference>
<evidence type="ECO:0000256" key="2">
    <source>
        <dbReference type="SAM" id="Phobius"/>
    </source>
</evidence>
<reference evidence="3 4" key="1">
    <citation type="submission" date="2014-01" db="EMBL/GenBank/DDBJ databases">
        <title>Actinotalea ferrariae CF5-4.</title>
        <authorList>
            <person name="Chen F."/>
            <person name="Li Y."/>
            <person name="Wang G."/>
        </authorList>
    </citation>
    <scope>NUCLEOTIDE SEQUENCE [LARGE SCALE GENOMIC DNA]</scope>
    <source>
        <strain evidence="3 4">CF5-4</strain>
    </source>
</reference>
<feature type="compositionally biased region" description="Basic and acidic residues" evidence="1">
    <location>
        <begin position="116"/>
        <end position="125"/>
    </location>
</feature>
<proteinExistence type="predicted"/>
<evidence type="ECO:0000256" key="1">
    <source>
        <dbReference type="SAM" id="MobiDB-lite"/>
    </source>
</evidence>
<dbReference type="Pfam" id="PF10066">
    <property type="entry name" value="DUF2304"/>
    <property type="match status" value="1"/>
</dbReference>
<evidence type="ECO:0000313" key="4">
    <source>
        <dbReference type="Proteomes" id="UP000019753"/>
    </source>
</evidence>
<feature type="transmembrane region" description="Helical" evidence="2">
    <location>
        <begin position="6"/>
        <end position="22"/>
    </location>
</feature>
<keyword evidence="2" id="KW-0472">Membrane</keyword>
<dbReference type="InterPro" id="IPR019277">
    <property type="entry name" value="DUF2304"/>
</dbReference>